<evidence type="ECO:0000313" key="2">
    <source>
        <dbReference type="Proteomes" id="UP001055072"/>
    </source>
</evidence>
<organism evidence="1 2">
    <name type="scientific">Irpex rosettiformis</name>
    <dbReference type="NCBI Taxonomy" id="378272"/>
    <lineage>
        <taxon>Eukaryota</taxon>
        <taxon>Fungi</taxon>
        <taxon>Dikarya</taxon>
        <taxon>Basidiomycota</taxon>
        <taxon>Agaricomycotina</taxon>
        <taxon>Agaricomycetes</taxon>
        <taxon>Polyporales</taxon>
        <taxon>Irpicaceae</taxon>
        <taxon>Irpex</taxon>
    </lineage>
</organism>
<protein>
    <submittedName>
        <fullName evidence="1">Uncharacterized protein</fullName>
    </submittedName>
</protein>
<dbReference type="Proteomes" id="UP001055072">
    <property type="component" value="Unassembled WGS sequence"/>
</dbReference>
<comment type="caution">
    <text evidence="1">The sequence shown here is derived from an EMBL/GenBank/DDBJ whole genome shotgun (WGS) entry which is preliminary data.</text>
</comment>
<sequence length="930" mass="100325">MSTSLPPSASTFSFTAPYPSTPSSSSTPASLKQQRRVSLALPSSPRQFPAWSFRDDTTVGVGMSSSTALVPEKKGKIRRIASDTDEVEEAFLNPSTPGPSLLSSQGLSSSSAPAEPLKKPRKKWTAEETQMLVDGCNKWGVGNWKTILNDAELKFDNRSPVDLKDRFRTYFPDAYKHHYPNARTHLSTKTRSTHPDGSPLFCASRSKKRRPFTPEEDAALKAGYDKHGTVWATIVKDPVFQQQNRRSTDLRDRFRNAWPDLYARAGYKPRAAVVKKKKTGRVHPVRAATDDQLPTTSATGGPIRRKRRHTTQGFGLFRGGTKSVPESTATSEDEDSESEDEGEASHTPDTPGPSKVDMNMDMSSQDIGMPDFASTSSLSMSDMTDSSQSQSQSMIASWPDLERSSNVWSSSRTPGAAYAESLAASPTPSTDYILPNSPVGLASNSMIGKSAWGTQDWLSPNPRLDASGVSANNSNSFSGIFSPSPMGSPTAYPLSLPGSHPHSIGGYSHSHGVLDRYDLFPMSHDLDLDLDFVSEGFGGAGDAHSAFSDPSAGAGASDMRRGGFTHHSNYAGDLIFGARTHQPSGNHRMDYGPGFGFGLGLEEGHPSSVLHTPNLPGIDEIELTNITLNDPRESDQDLPLSMTIEESSQSLTSTSPTDIGVTAVTSPAMSLQDSFPGLALDELVGIPSSDPIEETLSQNAADTTPDTSHHDTPPATPAQGYRMSARAPSGSSAHHRSISVPPSEHRAFIPPRTGQSQAVSPRAKQKYFMTTPTRAAFGPLPLPPTPIPLPPTNPTPLVGNSWPYVPITDNNTYQVPFLDLHYYYPPSNDPQMMPNLSAGESRPLTSQALDLARTIARSMGPPLVDNTKPLCIQPSLMQLIPDGTPGNAHSRMHSNHHRGQSVTAVSPQDLDLRKGNDNKRKRASWDGGPR</sequence>
<evidence type="ECO:0000313" key="1">
    <source>
        <dbReference type="EMBL" id="KAI0092369.1"/>
    </source>
</evidence>
<reference evidence="1" key="1">
    <citation type="journal article" date="2021" name="Environ. Microbiol.">
        <title>Gene family expansions and transcriptome signatures uncover fungal adaptations to wood decay.</title>
        <authorList>
            <person name="Hage H."/>
            <person name="Miyauchi S."/>
            <person name="Viragh M."/>
            <person name="Drula E."/>
            <person name="Min B."/>
            <person name="Chaduli D."/>
            <person name="Navarro D."/>
            <person name="Favel A."/>
            <person name="Norest M."/>
            <person name="Lesage-Meessen L."/>
            <person name="Balint B."/>
            <person name="Merenyi Z."/>
            <person name="de Eugenio L."/>
            <person name="Morin E."/>
            <person name="Martinez A.T."/>
            <person name="Baldrian P."/>
            <person name="Stursova M."/>
            <person name="Martinez M.J."/>
            <person name="Novotny C."/>
            <person name="Magnuson J.K."/>
            <person name="Spatafora J.W."/>
            <person name="Maurice S."/>
            <person name="Pangilinan J."/>
            <person name="Andreopoulos W."/>
            <person name="LaButti K."/>
            <person name="Hundley H."/>
            <person name="Na H."/>
            <person name="Kuo A."/>
            <person name="Barry K."/>
            <person name="Lipzen A."/>
            <person name="Henrissat B."/>
            <person name="Riley R."/>
            <person name="Ahrendt S."/>
            <person name="Nagy L.G."/>
            <person name="Grigoriev I.V."/>
            <person name="Martin F."/>
            <person name="Rosso M.N."/>
        </authorList>
    </citation>
    <scope>NUCLEOTIDE SEQUENCE</scope>
    <source>
        <strain evidence="1">CBS 384.51</strain>
    </source>
</reference>
<gene>
    <name evidence="1" type="ORF">BDY19DRAFT_884381</name>
</gene>
<accession>A0ACB8UDR4</accession>
<keyword evidence="2" id="KW-1185">Reference proteome</keyword>
<proteinExistence type="predicted"/>
<dbReference type="EMBL" id="MU274904">
    <property type="protein sequence ID" value="KAI0092369.1"/>
    <property type="molecule type" value="Genomic_DNA"/>
</dbReference>
<name>A0ACB8UDR4_9APHY</name>